<dbReference type="InterPro" id="IPR032870">
    <property type="entry name" value="ALKBH7-like"/>
</dbReference>
<dbReference type="eggNOG" id="KOG4176">
    <property type="taxonomic scope" value="Eukaryota"/>
</dbReference>
<dbReference type="PROSITE" id="PS51471">
    <property type="entry name" value="FE2OG_OXY"/>
    <property type="match status" value="1"/>
</dbReference>
<dbReference type="Gene3D" id="2.60.120.590">
    <property type="entry name" value="Alpha-ketoglutarate-dependent dioxygenase AlkB-like"/>
    <property type="match status" value="1"/>
</dbReference>
<evidence type="ECO:0000256" key="1">
    <source>
        <dbReference type="SAM" id="MobiDB-lite"/>
    </source>
</evidence>
<dbReference type="GO" id="GO:0006974">
    <property type="term" value="P:DNA damage response"/>
    <property type="evidence" value="ECO:0007669"/>
    <property type="project" value="InterPro"/>
</dbReference>
<feature type="region of interest" description="Disordered" evidence="1">
    <location>
        <begin position="131"/>
        <end position="157"/>
    </location>
</feature>
<feature type="domain" description="Fe2OG dioxygenase" evidence="2">
    <location>
        <begin position="192"/>
        <end position="328"/>
    </location>
</feature>
<dbReference type="EMBL" id="LATX01000682">
    <property type="protein sequence ID" value="KTB45483.1"/>
    <property type="molecule type" value="Genomic_DNA"/>
</dbReference>
<evidence type="ECO:0000313" key="3">
    <source>
        <dbReference type="EMBL" id="KTB45483.1"/>
    </source>
</evidence>
<gene>
    <name evidence="3" type="ORF">WG66_1935</name>
</gene>
<dbReference type="PANTHER" id="PTHR21052">
    <property type="entry name" value="SPERMATOGENESIS ASSOCIATED 11-RELATED"/>
    <property type="match status" value="1"/>
</dbReference>
<organism evidence="3 4">
    <name type="scientific">Moniliophthora roreri</name>
    <name type="common">Frosty pod rot fungus</name>
    <name type="synonym">Monilia roreri</name>
    <dbReference type="NCBI Taxonomy" id="221103"/>
    <lineage>
        <taxon>Eukaryota</taxon>
        <taxon>Fungi</taxon>
        <taxon>Dikarya</taxon>
        <taxon>Basidiomycota</taxon>
        <taxon>Agaricomycotina</taxon>
        <taxon>Agaricomycetes</taxon>
        <taxon>Agaricomycetidae</taxon>
        <taxon>Agaricales</taxon>
        <taxon>Marasmiineae</taxon>
        <taxon>Marasmiaceae</taxon>
        <taxon>Moniliophthora</taxon>
    </lineage>
</organism>
<dbReference type="SUPFAM" id="SSF51197">
    <property type="entry name" value="Clavaminate synthase-like"/>
    <property type="match status" value="1"/>
</dbReference>
<dbReference type="AlphaFoldDB" id="A0A0W0GAA9"/>
<dbReference type="GO" id="GO:0005759">
    <property type="term" value="C:mitochondrial matrix"/>
    <property type="evidence" value="ECO:0007669"/>
    <property type="project" value="TreeGrafter"/>
</dbReference>
<dbReference type="GO" id="GO:0006631">
    <property type="term" value="P:fatty acid metabolic process"/>
    <property type="evidence" value="ECO:0007669"/>
    <property type="project" value="TreeGrafter"/>
</dbReference>
<name>A0A0W0GAA9_MONRR</name>
<dbReference type="PANTHER" id="PTHR21052:SF0">
    <property type="entry name" value="ALPHA-KETOGLUTARATE-DEPENDENT DIOXYGENASE ALKB HOMOLOG 7, MITOCHONDRIAL"/>
    <property type="match status" value="1"/>
</dbReference>
<sequence>MGTKDSSAEPPLPSQKRERSTDTLHLEFFNAAQERKRINLQISIPAQTTEREEKSSSSLFSSSPSEAALVASSRPEEEIMGAPATLLPPPIPGLFFDPSLLIPAEFADAVVKYCLNTYFTSPHVNQIMLFERAPPPSPSSAPSESTPRLNEDDVGSGLPPTLTTLLSTLSEILSVSLPPSVHTLLFPRAPSRARQAIINLYHPGEGITPHVDLLRRFGDGIIGVSFSSGCVMQFVKQERQPEAGKECVDADGNRNAVDSQSSNDQPVYDVYLPERSIIVMTGDARYRWTHGIARRVRDYVFLKGKQDHDGGEWIDRKVRLSITFRWLLPGAEVVGGDNPDLEE</sequence>
<accession>A0A0W0GAA9</accession>
<reference evidence="3 4" key="1">
    <citation type="submission" date="2015-12" db="EMBL/GenBank/DDBJ databases">
        <title>Draft genome sequence of Moniliophthora roreri, the causal agent of frosty pod rot of cacao.</title>
        <authorList>
            <person name="Aime M.C."/>
            <person name="Diaz-Valderrama J.R."/>
            <person name="Kijpornyongpan T."/>
            <person name="Phillips-Mora W."/>
        </authorList>
    </citation>
    <scope>NUCLEOTIDE SEQUENCE [LARGE SCALE GENOMIC DNA]</scope>
    <source>
        <strain evidence="3 4">MCA 2952</strain>
    </source>
</reference>
<evidence type="ECO:0000313" key="4">
    <source>
        <dbReference type="Proteomes" id="UP000054988"/>
    </source>
</evidence>
<dbReference type="GO" id="GO:0016706">
    <property type="term" value="F:2-oxoglutarate-dependent dioxygenase activity"/>
    <property type="evidence" value="ECO:0007669"/>
    <property type="project" value="TreeGrafter"/>
</dbReference>
<evidence type="ECO:0000259" key="2">
    <source>
        <dbReference type="PROSITE" id="PS51471"/>
    </source>
</evidence>
<feature type="region of interest" description="Disordered" evidence="1">
    <location>
        <begin position="43"/>
        <end position="67"/>
    </location>
</feature>
<proteinExistence type="predicted"/>
<comment type="caution">
    <text evidence="3">The sequence shown here is derived from an EMBL/GenBank/DDBJ whole genome shotgun (WGS) entry which is preliminary data.</text>
</comment>
<dbReference type="InterPro" id="IPR005123">
    <property type="entry name" value="Oxoglu/Fe-dep_dioxygenase_dom"/>
</dbReference>
<dbReference type="Proteomes" id="UP000054988">
    <property type="component" value="Unassembled WGS sequence"/>
</dbReference>
<dbReference type="Pfam" id="PF13532">
    <property type="entry name" value="2OG-FeII_Oxy_2"/>
    <property type="match status" value="1"/>
</dbReference>
<dbReference type="InterPro" id="IPR037151">
    <property type="entry name" value="AlkB-like_sf"/>
</dbReference>
<feature type="compositionally biased region" description="Low complexity" evidence="1">
    <location>
        <begin position="56"/>
        <end position="66"/>
    </location>
</feature>
<protein>
    <recommendedName>
        <fullName evidence="2">Fe2OG dioxygenase domain-containing protein</fullName>
    </recommendedName>
</protein>
<dbReference type="InterPro" id="IPR027450">
    <property type="entry name" value="AlkB-like"/>
</dbReference>
<feature type="region of interest" description="Disordered" evidence="1">
    <location>
        <begin position="1"/>
        <end position="22"/>
    </location>
</feature>